<feature type="signal peptide" evidence="1">
    <location>
        <begin position="1"/>
        <end position="17"/>
    </location>
</feature>
<evidence type="ECO:0000313" key="2">
    <source>
        <dbReference type="EMBL" id="QDU21394.1"/>
    </source>
</evidence>
<evidence type="ECO:0000256" key="1">
    <source>
        <dbReference type="SAM" id="SignalP"/>
    </source>
</evidence>
<dbReference type="KEGG" id="uli:ETAA1_33610"/>
<dbReference type="Proteomes" id="UP000319576">
    <property type="component" value="Chromosome"/>
</dbReference>
<dbReference type="EMBL" id="CP036273">
    <property type="protein sequence ID" value="QDU21394.1"/>
    <property type="molecule type" value="Genomic_DNA"/>
</dbReference>
<feature type="chain" id="PRO_5022100367" description="Lipoprotein" evidence="1">
    <location>
        <begin position="18"/>
        <end position="126"/>
    </location>
</feature>
<name>A0A517XV90_9BACT</name>
<evidence type="ECO:0000313" key="3">
    <source>
        <dbReference type="Proteomes" id="UP000319576"/>
    </source>
</evidence>
<keyword evidence="3" id="KW-1185">Reference proteome</keyword>
<dbReference type="RefSeq" id="WP_145240304.1">
    <property type="nucleotide sequence ID" value="NZ_CP036273.1"/>
</dbReference>
<dbReference type="AlphaFoldDB" id="A0A517XV90"/>
<gene>
    <name evidence="2" type="ORF">ETAA1_33610</name>
</gene>
<evidence type="ECO:0008006" key="4">
    <source>
        <dbReference type="Google" id="ProtNLM"/>
    </source>
</evidence>
<reference evidence="2 3" key="1">
    <citation type="submission" date="2019-02" db="EMBL/GenBank/DDBJ databases">
        <title>Deep-cultivation of Planctomycetes and their phenomic and genomic characterization uncovers novel biology.</title>
        <authorList>
            <person name="Wiegand S."/>
            <person name="Jogler M."/>
            <person name="Boedeker C."/>
            <person name="Pinto D."/>
            <person name="Vollmers J."/>
            <person name="Rivas-Marin E."/>
            <person name="Kohn T."/>
            <person name="Peeters S.H."/>
            <person name="Heuer A."/>
            <person name="Rast P."/>
            <person name="Oberbeckmann S."/>
            <person name="Bunk B."/>
            <person name="Jeske O."/>
            <person name="Meyerdierks A."/>
            <person name="Storesund J.E."/>
            <person name="Kallscheuer N."/>
            <person name="Luecker S."/>
            <person name="Lage O.M."/>
            <person name="Pohl T."/>
            <person name="Merkel B.J."/>
            <person name="Hornburger P."/>
            <person name="Mueller R.-W."/>
            <person name="Bruemmer F."/>
            <person name="Labrenz M."/>
            <person name="Spormann A.M."/>
            <person name="Op den Camp H."/>
            <person name="Overmann J."/>
            <person name="Amann R."/>
            <person name="Jetten M.S.M."/>
            <person name="Mascher T."/>
            <person name="Medema M.H."/>
            <person name="Devos D.P."/>
            <person name="Kaster A.-K."/>
            <person name="Ovreas L."/>
            <person name="Rohde M."/>
            <person name="Galperin M.Y."/>
            <person name="Jogler C."/>
        </authorList>
    </citation>
    <scope>NUCLEOTIDE SEQUENCE [LARGE SCALE GENOMIC DNA]</scope>
    <source>
        <strain evidence="2 3">ETA_A1</strain>
    </source>
</reference>
<organism evidence="2 3">
    <name type="scientific">Urbifossiella limnaea</name>
    <dbReference type="NCBI Taxonomy" id="2528023"/>
    <lineage>
        <taxon>Bacteria</taxon>
        <taxon>Pseudomonadati</taxon>
        <taxon>Planctomycetota</taxon>
        <taxon>Planctomycetia</taxon>
        <taxon>Gemmatales</taxon>
        <taxon>Gemmataceae</taxon>
        <taxon>Urbifossiella</taxon>
    </lineage>
</organism>
<protein>
    <recommendedName>
        <fullName evidence="4">Lipoprotein</fullName>
    </recommendedName>
</protein>
<sequence precursor="true">MPTHALLCLSAVVLATAAGCGPARLDEKKTYQLTPGDTQMMILPKQPKPQRITVEFESDQPIEVGIYRSSDVPQDTTPPASKALGIERAKATGTVTADLGPDEATTVTFSALGKAATVKAHVHNKK</sequence>
<proteinExistence type="predicted"/>
<keyword evidence="1" id="KW-0732">Signal</keyword>
<accession>A0A517XV90</accession>